<dbReference type="RefSeq" id="WP_051394078.1">
    <property type="nucleotide sequence ID" value="NZ_BA000058.1"/>
</dbReference>
<reference evidence="2" key="1">
    <citation type="submission" date="2013-10" db="EMBL/GenBank/DDBJ databases">
        <title>Draft genome sequence of Clostridium botulinum type B strain Osaka05.</title>
        <authorList>
            <person name="Sakaguchi Y."/>
            <person name="Hosomi K."/>
            <person name="Uchiyama J."/>
            <person name="Ogura Y."/>
            <person name="Sakaguchi M."/>
            <person name="Kohda T."/>
            <person name="Mukamoto M."/>
            <person name="Misawa N."/>
            <person name="Matsuzaki S."/>
            <person name="Hayashi T."/>
            <person name="Kozaki S."/>
        </authorList>
    </citation>
    <scope>NUCLEOTIDE SEQUENCE</scope>
    <source>
        <strain evidence="2">Osaka05</strain>
    </source>
</reference>
<feature type="transmembrane region" description="Helical" evidence="1">
    <location>
        <begin position="6"/>
        <end position="23"/>
    </location>
</feature>
<keyword evidence="1" id="KW-1133">Transmembrane helix</keyword>
<dbReference type="AlphaFoldDB" id="A0A060N9B4"/>
<dbReference type="HOGENOM" id="CLU_785015_0_0_9"/>
<dbReference type="EMBL" id="BA000058">
    <property type="protein sequence ID" value="BAO04729.1"/>
    <property type="molecule type" value="Genomic_DNA"/>
</dbReference>
<feature type="transmembrane region" description="Helical" evidence="1">
    <location>
        <begin position="30"/>
        <end position="51"/>
    </location>
</feature>
<gene>
    <name evidence="2" type="ORF">CBO05P1_010</name>
</gene>
<proteinExistence type="predicted"/>
<evidence type="ECO:0000256" key="1">
    <source>
        <dbReference type="SAM" id="Phobius"/>
    </source>
</evidence>
<name>A0A060N9B4_CLOBO</name>
<keyword evidence="1" id="KW-0812">Transmembrane</keyword>
<keyword evidence="1" id="KW-0472">Membrane</keyword>
<organism evidence="2">
    <name type="scientific">Clostridium botulinum B str. Osaka05</name>
    <dbReference type="NCBI Taxonomy" id="1407017"/>
    <lineage>
        <taxon>Bacteria</taxon>
        <taxon>Bacillati</taxon>
        <taxon>Bacillota</taxon>
        <taxon>Clostridia</taxon>
        <taxon>Eubacteriales</taxon>
        <taxon>Clostridiaceae</taxon>
        <taxon>Clostridium</taxon>
    </lineage>
</organism>
<dbReference type="Proteomes" id="UP000054164">
    <property type="component" value="Unassembled WGS sequence"/>
</dbReference>
<accession>A0A060N9B4</accession>
<feature type="transmembrane region" description="Helical" evidence="1">
    <location>
        <begin position="327"/>
        <end position="344"/>
    </location>
</feature>
<protein>
    <submittedName>
        <fullName evidence="2">Uncharacterized protein</fullName>
    </submittedName>
</protein>
<sequence>MKIFIPMIILNIIISIICCFEDIKNPMKTIGMFLLASFLITIIVTGVDFSIQTSDEEVWSGRIVSVNHEEEWDEVVTETYKDDDGKEHIETHIEHHNAKNSIRTSDKGNITVNKSLDEKTRFDDSYPNTTQELEKFYPIGMPTSSVHTYENKVQASYSIYKHKDINLKEYKDLPKYPTEMKNDIQIDRFIGNIKNKDKIIKSLNEVNSDLNSKENNKQVNLIFINLGNKPQDYGFALQDYWEGGNKNDFVICFGSKNNKVIWCYPFSWADSQKSERLKINVRNYMKKVNLNDDFNKNIEDIGAMVKKDFERKEFADFNYIDIEISKVAIIFIILLNIIAGYIILKEYN</sequence>
<evidence type="ECO:0000313" key="2">
    <source>
        <dbReference type="EMBL" id="BAO04729.1"/>
    </source>
</evidence>